<dbReference type="AlphaFoldDB" id="A0A7V2WV40"/>
<evidence type="ECO:0000313" key="3">
    <source>
        <dbReference type="EMBL" id="HFC92317.1"/>
    </source>
</evidence>
<proteinExistence type="predicted"/>
<dbReference type="Proteomes" id="UP000885750">
    <property type="component" value="Unassembled WGS sequence"/>
</dbReference>
<feature type="compositionally biased region" description="Polar residues" evidence="1">
    <location>
        <begin position="108"/>
        <end position="124"/>
    </location>
</feature>
<dbReference type="EMBL" id="DRMS01000222">
    <property type="protein sequence ID" value="HFC92317.1"/>
    <property type="molecule type" value="Genomic_DNA"/>
</dbReference>
<comment type="caution">
    <text evidence="3">The sequence shown here is derived from an EMBL/GenBank/DDBJ whole genome shotgun (WGS) entry which is preliminary data.</text>
</comment>
<keyword evidence="2" id="KW-0732">Signal</keyword>
<protein>
    <submittedName>
        <fullName evidence="3">Uncharacterized protein</fullName>
    </submittedName>
</protein>
<accession>A0A7V2WV40</accession>
<feature type="chain" id="PRO_5030550279" evidence="2">
    <location>
        <begin position="25"/>
        <end position="142"/>
    </location>
</feature>
<evidence type="ECO:0000256" key="1">
    <source>
        <dbReference type="SAM" id="MobiDB-lite"/>
    </source>
</evidence>
<feature type="region of interest" description="Disordered" evidence="1">
    <location>
        <begin position="108"/>
        <end position="129"/>
    </location>
</feature>
<feature type="signal peptide" evidence="2">
    <location>
        <begin position="1"/>
        <end position="24"/>
    </location>
</feature>
<reference evidence="3" key="1">
    <citation type="journal article" date="2020" name="mSystems">
        <title>Genome- and Community-Level Interaction Insights into Carbon Utilization and Element Cycling Functions of Hydrothermarchaeota in Hydrothermal Sediment.</title>
        <authorList>
            <person name="Zhou Z."/>
            <person name="Liu Y."/>
            <person name="Xu W."/>
            <person name="Pan J."/>
            <person name="Luo Z.H."/>
            <person name="Li M."/>
        </authorList>
    </citation>
    <scope>NUCLEOTIDE SEQUENCE [LARGE SCALE GENOMIC DNA]</scope>
    <source>
        <strain evidence="3">HyVt-493</strain>
    </source>
</reference>
<sequence length="142" mass="14603">MMKKILLTATASALFLGINTGVIANEMTTSSWSFPIPDQIQVSQNRVLLFCDANPYKCPVGLRAARAGVGGGAGGAGVGSGALVGPTSNSSANNISVVLAGDNSSITLSTSQDADDNNMTSNSDADAEIDLDQVLNYENNYK</sequence>
<name>A0A7V2WV40_LEUMU</name>
<organism evidence="3">
    <name type="scientific">Leucothrix mucor</name>
    <dbReference type="NCBI Taxonomy" id="45248"/>
    <lineage>
        <taxon>Bacteria</taxon>
        <taxon>Pseudomonadati</taxon>
        <taxon>Pseudomonadota</taxon>
        <taxon>Gammaproteobacteria</taxon>
        <taxon>Thiotrichales</taxon>
        <taxon>Thiotrichaceae</taxon>
        <taxon>Leucothrix</taxon>
    </lineage>
</organism>
<gene>
    <name evidence="3" type="ORF">ENJ51_05835</name>
</gene>
<evidence type="ECO:0000256" key="2">
    <source>
        <dbReference type="SAM" id="SignalP"/>
    </source>
</evidence>